<sequence length="23" mass="2428">MLQNKLVFALPANLNEPAKSGTA</sequence>
<proteinExistence type="predicted"/>
<dbReference type="AlphaFoldDB" id="A0A381TSC3"/>
<gene>
    <name evidence="1" type="ORF">METZ01_LOCUS70651</name>
</gene>
<dbReference type="EMBL" id="UINC01004917">
    <property type="protein sequence ID" value="SVA17797.1"/>
    <property type="molecule type" value="Genomic_DNA"/>
</dbReference>
<protein>
    <submittedName>
        <fullName evidence="1">Uncharacterized protein</fullName>
    </submittedName>
</protein>
<accession>A0A381TSC3</accession>
<organism evidence="1">
    <name type="scientific">marine metagenome</name>
    <dbReference type="NCBI Taxonomy" id="408172"/>
    <lineage>
        <taxon>unclassified sequences</taxon>
        <taxon>metagenomes</taxon>
        <taxon>ecological metagenomes</taxon>
    </lineage>
</organism>
<evidence type="ECO:0000313" key="1">
    <source>
        <dbReference type="EMBL" id="SVA17797.1"/>
    </source>
</evidence>
<name>A0A381TSC3_9ZZZZ</name>
<reference evidence="1" key="1">
    <citation type="submission" date="2018-05" db="EMBL/GenBank/DDBJ databases">
        <authorList>
            <person name="Lanie J.A."/>
            <person name="Ng W.-L."/>
            <person name="Kazmierczak K.M."/>
            <person name="Andrzejewski T.M."/>
            <person name="Davidsen T.M."/>
            <person name="Wayne K.J."/>
            <person name="Tettelin H."/>
            <person name="Glass J.I."/>
            <person name="Rusch D."/>
            <person name="Podicherti R."/>
            <person name="Tsui H.-C.T."/>
            <person name="Winkler M.E."/>
        </authorList>
    </citation>
    <scope>NUCLEOTIDE SEQUENCE</scope>
</reference>
<feature type="non-terminal residue" evidence="1">
    <location>
        <position position="23"/>
    </location>
</feature>